<dbReference type="AlphaFoldDB" id="A0A7W8GBD0"/>
<keyword evidence="3" id="KW-1185">Reference proteome</keyword>
<evidence type="ECO:0000313" key="2">
    <source>
        <dbReference type="EMBL" id="MBB5227276.1"/>
    </source>
</evidence>
<accession>A0A7W8GBD0</accession>
<name>A0A7W8GBD0_9SPIR</name>
<comment type="caution">
    <text evidence="2">The sequence shown here is derived from an EMBL/GenBank/DDBJ whole genome shotgun (WGS) entry which is preliminary data.</text>
</comment>
<proteinExistence type="predicted"/>
<sequence length="927" mass="100844">MLENSVLTGKTAFAEADDGDGKALSFTFWDETEETTQGTDSQKAVVLVKGFSYDLTDGKSPTVVVNPFYWKGLNSNSIYGSGAKTGDSYSVSSISELQGHIELESDWKETDAYKNNEAETDSTKKNFVYDGDPKVSGKITFTGTAYDEHSLSKITFTFGDKFTNEELAHYDTATSAWVKSDAKMADDGYEVTIEDAEKDSKGNSATYGVYEDTAFFGQKGHKVYWTLSINTAKITKIADKEVTLTVIAEDLAANTTKTSGTNTAGENEVQAPDKSTGYIPGQELSTTVKYSVTDGTTNYPIYKMDVVPYITSVVTKLAGNDKTNPEIYSRTARGHYPISSSENSVTLKGFNLAEDNADFTLNETTISGLTTREYVHTVNSIESINNKNNNGSHGAYNVSVEGLAEKTKVANMYNRQPNNTTNLTLTDDVYFDIWEFKDGAQGNKGKIKEPIMRINPSNNVVGFAFASGPAHFCMPSQTNSFELWQKNYADYNGIAMAYDYSGYAHTIAVGLDTEPNSNYAGRMNYTNSAFGHKGRGGNRNDADYKDQSYGNFQRRTQVALDSIGGAGTLDQERFSDVSIATASAESGFPRVYIAYCDTNSEQIRFRYGEINALTRSTGDGTANFTQFGQINDSKKKGSNDAVSDDTNNSYNLHGAFDAHADYYSLIAGGSTGNVSGEYVSIDAIPGTGINTDIVVVVWYDGTNLNYMYRYGTKDDTDANSDAVANKWSKPKVIFEDAGAYCKIKADSVGGIHIACFDEINSDLKYAYMPGYNSETIYKATVDSYSQIGSNLELDVGRKTATGNVIPYISYYAEGMRSMPKFAYLPDGINKTAPIVPNGADTDTNLFTGSWEVSLLPTTSKVRNDNIQIAVWKNRANGVINYTPASTATAVAPTADGSTIKPNGTSEVVVGYAITKGSIGYIETAMRK</sequence>
<dbReference type="Proteomes" id="UP000518887">
    <property type="component" value="Unassembled WGS sequence"/>
</dbReference>
<dbReference type="EMBL" id="JACHFQ010000009">
    <property type="protein sequence ID" value="MBB5227276.1"/>
    <property type="molecule type" value="Genomic_DNA"/>
</dbReference>
<feature type="region of interest" description="Disordered" evidence="1">
    <location>
        <begin position="258"/>
        <end position="280"/>
    </location>
</feature>
<evidence type="ECO:0000256" key="1">
    <source>
        <dbReference type="SAM" id="MobiDB-lite"/>
    </source>
</evidence>
<dbReference type="RefSeq" id="WP_184661353.1">
    <property type="nucleotide sequence ID" value="NZ_JACHFQ010000009.1"/>
</dbReference>
<evidence type="ECO:0000313" key="3">
    <source>
        <dbReference type="Proteomes" id="UP000518887"/>
    </source>
</evidence>
<organism evidence="2 3">
    <name type="scientific">Treponema ruminis</name>
    <dbReference type="NCBI Taxonomy" id="744515"/>
    <lineage>
        <taxon>Bacteria</taxon>
        <taxon>Pseudomonadati</taxon>
        <taxon>Spirochaetota</taxon>
        <taxon>Spirochaetia</taxon>
        <taxon>Spirochaetales</taxon>
        <taxon>Treponemataceae</taxon>
        <taxon>Treponema</taxon>
    </lineage>
</organism>
<gene>
    <name evidence="2" type="ORF">HNP76_002674</name>
</gene>
<reference evidence="2 3" key="1">
    <citation type="submission" date="2020-08" db="EMBL/GenBank/DDBJ databases">
        <title>Genomic Encyclopedia of Type Strains, Phase IV (KMG-IV): sequencing the most valuable type-strain genomes for metagenomic binning, comparative biology and taxonomic classification.</title>
        <authorList>
            <person name="Goeker M."/>
        </authorList>
    </citation>
    <scope>NUCLEOTIDE SEQUENCE [LARGE SCALE GENOMIC DNA]</scope>
    <source>
        <strain evidence="2 3">DSM 103462</strain>
    </source>
</reference>
<protein>
    <submittedName>
        <fullName evidence="2">Uncharacterized protein</fullName>
    </submittedName>
</protein>